<protein>
    <recommendedName>
        <fullName evidence="6 7">Ribonuclease P protein component</fullName>
        <shortName evidence="6">RNase P protein</shortName>
        <shortName evidence="6">RNaseP protein</shortName>
        <ecNumber evidence="6 7">3.1.26.5</ecNumber>
    </recommendedName>
    <alternativeName>
        <fullName evidence="6">Protein C5</fullName>
    </alternativeName>
</protein>
<proteinExistence type="inferred from homology"/>
<dbReference type="InterPro" id="IPR014721">
    <property type="entry name" value="Ribsml_uS5_D2-typ_fold_subgr"/>
</dbReference>
<evidence type="ECO:0000313" key="8">
    <source>
        <dbReference type="EMBL" id="MFD1518244.1"/>
    </source>
</evidence>
<keyword evidence="1 6" id="KW-0819">tRNA processing</keyword>
<keyword evidence="5 6" id="KW-0694">RNA-binding</keyword>
<gene>
    <name evidence="6 8" type="primary">rnpA</name>
    <name evidence="8" type="ORF">ACFSJD_12130</name>
</gene>
<comment type="subunit">
    <text evidence="6">Consists of a catalytic RNA component (M1 or rnpB) and a protein subunit.</text>
</comment>
<sequence length="118" mass="12567">MLPAGSRLTRRDEFASVVRRGRRSGRSRLVVHICGGAGDGGPRAGFVVSRAVGNAVVRHRVTRRLRHLVAPRLTQLPSDALLVVRALPPAADASSAELAEDLDAGLRSAMRKLSGSPR</sequence>
<dbReference type="GO" id="GO:0004526">
    <property type="term" value="F:ribonuclease P activity"/>
    <property type="evidence" value="ECO:0007669"/>
    <property type="project" value="UniProtKB-EC"/>
</dbReference>
<keyword evidence="2 6" id="KW-0540">Nuclease</keyword>
<keyword evidence="9" id="KW-1185">Reference proteome</keyword>
<comment type="function">
    <text evidence="6">RNaseP catalyzes the removal of the 5'-leader sequence from pre-tRNA to produce the mature 5'-terminus. It can also cleave other RNA substrates such as 4.5S RNA. The protein component plays an auxiliary but essential role in vivo by binding to the 5'-leader sequence and broadening the substrate specificity of the ribozyme.</text>
</comment>
<organism evidence="8 9">
    <name type="scientific">Pseudonocardia yunnanensis</name>
    <dbReference type="NCBI Taxonomy" id="58107"/>
    <lineage>
        <taxon>Bacteria</taxon>
        <taxon>Bacillati</taxon>
        <taxon>Actinomycetota</taxon>
        <taxon>Actinomycetes</taxon>
        <taxon>Pseudonocardiales</taxon>
        <taxon>Pseudonocardiaceae</taxon>
        <taxon>Pseudonocardia</taxon>
    </lineage>
</organism>
<dbReference type="NCBIfam" id="TIGR00188">
    <property type="entry name" value="rnpA"/>
    <property type="match status" value="1"/>
</dbReference>
<dbReference type="PANTHER" id="PTHR33992:SF1">
    <property type="entry name" value="RIBONUCLEASE P PROTEIN COMPONENT"/>
    <property type="match status" value="1"/>
</dbReference>
<evidence type="ECO:0000256" key="2">
    <source>
        <dbReference type="ARBA" id="ARBA00022722"/>
    </source>
</evidence>
<comment type="catalytic activity">
    <reaction evidence="6">
        <text>Endonucleolytic cleavage of RNA, removing 5'-extranucleotides from tRNA precursor.</text>
        <dbReference type="EC" id="3.1.26.5"/>
    </reaction>
</comment>
<dbReference type="PANTHER" id="PTHR33992">
    <property type="entry name" value="RIBONUCLEASE P PROTEIN COMPONENT"/>
    <property type="match status" value="1"/>
</dbReference>
<dbReference type="EC" id="3.1.26.5" evidence="6 7"/>
<dbReference type="InterPro" id="IPR000100">
    <property type="entry name" value="RNase_P"/>
</dbReference>
<dbReference type="EMBL" id="JBHUCO010000012">
    <property type="protein sequence ID" value="MFD1518244.1"/>
    <property type="molecule type" value="Genomic_DNA"/>
</dbReference>
<name>A0ABW4EVW7_9PSEU</name>
<evidence type="ECO:0000256" key="5">
    <source>
        <dbReference type="ARBA" id="ARBA00022884"/>
    </source>
</evidence>
<dbReference type="SUPFAM" id="SSF54211">
    <property type="entry name" value="Ribosomal protein S5 domain 2-like"/>
    <property type="match status" value="1"/>
</dbReference>
<evidence type="ECO:0000256" key="6">
    <source>
        <dbReference type="HAMAP-Rule" id="MF_00227"/>
    </source>
</evidence>
<dbReference type="Proteomes" id="UP001597114">
    <property type="component" value="Unassembled WGS sequence"/>
</dbReference>
<dbReference type="Gene3D" id="3.30.230.10">
    <property type="match status" value="1"/>
</dbReference>
<dbReference type="Pfam" id="PF00825">
    <property type="entry name" value="Ribonuclease_P"/>
    <property type="match status" value="1"/>
</dbReference>
<comment type="similarity">
    <text evidence="6">Belongs to the RnpA family.</text>
</comment>
<evidence type="ECO:0000256" key="1">
    <source>
        <dbReference type="ARBA" id="ARBA00022694"/>
    </source>
</evidence>
<comment type="caution">
    <text evidence="8">The sequence shown here is derived from an EMBL/GenBank/DDBJ whole genome shotgun (WGS) entry which is preliminary data.</text>
</comment>
<reference evidence="9" key="1">
    <citation type="journal article" date="2019" name="Int. J. Syst. Evol. Microbiol.">
        <title>The Global Catalogue of Microorganisms (GCM) 10K type strain sequencing project: providing services to taxonomists for standard genome sequencing and annotation.</title>
        <authorList>
            <consortium name="The Broad Institute Genomics Platform"/>
            <consortium name="The Broad Institute Genome Sequencing Center for Infectious Disease"/>
            <person name="Wu L."/>
            <person name="Ma J."/>
        </authorList>
    </citation>
    <scope>NUCLEOTIDE SEQUENCE [LARGE SCALE GENOMIC DNA]</scope>
    <source>
        <strain evidence="9">CCM 7043</strain>
    </source>
</reference>
<accession>A0ABW4EVW7</accession>
<keyword evidence="3 6" id="KW-0255">Endonuclease</keyword>
<keyword evidence="4 6" id="KW-0378">Hydrolase</keyword>
<evidence type="ECO:0000256" key="4">
    <source>
        <dbReference type="ARBA" id="ARBA00022801"/>
    </source>
</evidence>
<dbReference type="InterPro" id="IPR020568">
    <property type="entry name" value="Ribosomal_Su5_D2-typ_SF"/>
</dbReference>
<evidence type="ECO:0000256" key="3">
    <source>
        <dbReference type="ARBA" id="ARBA00022759"/>
    </source>
</evidence>
<dbReference type="RefSeq" id="WP_344720404.1">
    <property type="nucleotide sequence ID" value="NZ_BAAAUS010000006.1"/>
</dbReference>
<evidence type="ECO:0000313" key="9">
    <source>
        <dbReference type="Proteomes" id="UP001597114"/>
    </source>
</evidence>
<evidence type="ECO:0000256" key="7">
    <source>
        <dbReference type="NCBIfam" id="TIGR00188"/>
    </source>
</evidence>
<dbReference type="HAMAP" id="MF_00227">
    <property type="entry name" value="RNase_P"/>
    <property type="match status" value="1"/>
</dbReference>